<comment type="caution">
    <text evidence="3">The sequence shown here is derived from an EMBL/GenBank/DDBJ whole genome shotgun (WGS) entry which is preliminary data.</text>
</comment>
<dbReference type="InterPro" id="IPR050645">
    <property type="entry name" value="Histidine_acid_phosphatase"/>
</dbReference>
<name>A0ABV6JYU8_9PROT</name>
<accession>A0ABV6JYU8</accession>
<sequence length="438" mass="46044">MLAGVLVGGLLGGIGSAGAQGSGQEMVLEKVVTLMRHGVRPPTESAELAHYTDQPWPSWPVADGQLTPHGVEAISQLGRWERAQYAAAGLLPAEGCPAKAEVFAWANRGYARTIDTGKAMLAAMFPGCGLEVGVAPGKGHDPLFTARQTEVGRMNPAAAQAAILEKMGGSFDRPRAELAALLPPMQAMLGCCAAVMCPDKGATCSFGDLPWGFTVSSNEGNVDLRGPLNTGSTVAQVILLEYLEGMPAAQVGWGQAATRDEVMRLAAIRLLKYRYMEGVPYIARHGASNIARQINLAVEQGAGIRGADSDMGPPPAKLVLFVGSDTQIAELGTLLDAHWQSEGYLADETPPGGALSFELLRTPDGRRFVRTVFLAQSPDQIRAVSTLGADNAPSRSVVMPAFCKAVAEGDACPVAAFSQGMRAVIDMTAVSVPAWRQH</sequence>
<dbReference type="Proteomes" id="UP001589865">
    <property type="component" value="Unassembled WGS sequence"/>
</dbReference>
<dbReference type="SUPFAM" id="SSF53254">
    <property type="entry name" value="Phosphoglycerate mutase-like"/>
    <property type="match status" value="1"/>
</dbReference>
<dbReference type="EMBL" id="JBHLUN010000018">
    <property type="protein sequence ID" value="MFC0410868.1"/>
    <property type="molecule type" value="Genomic_DNA"/>
</dbReference>
<gene>
    <name evidence="3" type="ORF">ACFFGY_21675</name>
</gene>
<protein>
    <submittedName>
        <fullName evidence="3">Histidine-type phosphatase</fullName>
    </submittedName>
</protein>
<dbReference type="Pfam" id="PF00328">
    <property type="entry name" value="His_Phos_2"/>
    <property type="match status" value="2"/>
</dbReference>
<evidence type="ECO:0000313" key="3">
    <source>
        <dbReference type="EMBL" id="MFC0410868.1"/>
    </source>
</evidence>
<organism evidence="3 4">
    <name type="scientific">Roseomonas elaeocarpi</name>
    <dbReference type="NCBI Taxonomy" id="907779"/>
    <lineage>
        <taxon>Bacteria</taxon>
        <taxon>Pseudomonadati</taxon>
        <taxon>Pseudomonadota</taxon>
        <taxon>Alphaproteobacteria</taxon>
        <taxon>Acetobacterales</taxon>
        <taxon>Roseomonadaceae</taxon>
        <taxon>Roseomonas</taxon>
    </lineage>
</organism>
<dbReference type="PANTHER" id="PTHR11567">
    <property type="entry name" value="ACID PHOSPHATASE-RELATED"/>
    <property type="match status" value="1"/>
</dbReference>
<evidence type="ECO:0000256" key="1">
    <source>
        <dbReference type="ARBA" id="ARBA00005375"/>
    </source>
</evidence>
<dbReference type="Gene3D" id="3.40.50.1240">
    <property type="entry name" value="Phosphoglycerate mutase-like"/>
    <property type="match status" value="2"/>
</dbReference>
<dbReference type="PANTHER" id="PTHR11567:SF110">
    <property type="entry name" value="2-PHOSPHOXYLOSE PHOSPHATASE 1"/>
    <property type="match status" value="1"/>
</dbReference>
<dbReference type="CDD" id="cd07061">
    <property type="entry name" value="HP_HAP_like"/>
    <property type="match status" value="1"/>
</dbReference>
<keyword evidence="2" id="KW-0378">Hydrolase</keyword>
<keyword evidence="4" id="KW-1185">Reference proteome</keyword>
<dbReference type="InterPro" id="IPR033379">
    <property type="entry name" value="Acid_Pase_AS"/>
</dbReference>
<dbReference type="InterPro" id="IPR000560">
    <property type="entry name" value="His_Pase_clade-2"/>
</dbReference>
<dbReference type="RefSeq" id="WP_377046627.1">
    <property type="nucleotide sequence ID" value="NZ_JBHLUN010000018.1"/>
</dbReference>
<reference evidence="3 4" key="1">
    <citation type="submission" date="2024-09" db="EMBL/GenBank/DDBJ databases">
        <authorList>
            <person name="Sun Q."/>
            <person name="Mori K."/>
        </authorList>
    </citation>
    <scope>NUCLEOTIDE SEQUENCE [LARGE SCALE GENOMIC DNA]</scope>
    <source>
        <strain evidence="3 4">TBRC 5777</strain>
    </source>
</reference>
<proteinExistence type="inferred from homology"/>
<evidence type="ECO:0000313" key="4">
    <source>
        <dbReference type="Proteomes" id="UP001589865"/>
    </source>
</evidence>
<evidence type="ECO:0000256" key="2">
    <source>
        <dbReference type="ARBA" id="ARBA00022801"/>
    </source>
</evidence>
<dbReference type="PROSITE" id="PS00616">
    <property type="entry name" value="HIS_ACID_PHOSPHAT_1"/>
    <property type="match status" value="1"/>
</dbReference>
<comment type="similarity">
    <text evidence="1">Belongs to the histidine acid phosphatase family.</text>
</comment>
<dbReference type="InterPro" id="IPR029033">
    <property type="entry name" value="His_PPase_superfam"/>
</dbReference>